<keyword evidence="1" id="KW-0472">Membrane</keyword>
<feature type="signal peptide" evidence="2">
    <location>
        <begin position="1"/>
        <end position="20"/>
    </location>
</feature>
<gene>
    <name evidence="4" type="ORF">SAMN02745149_01117</name>
</gene>
<accession>A0A1T4KCB2</accession>
<feature type="chain" id="PRO_5012345983" description="DUF4349 domain-containing protein" evidence="2">
    <location>
        <begin position="21"/>
        <end position="321"/>
    </location>
</feature>
<dbReference type="RefSeq" id="WP_078933029.1">
    <property type="nucleotide sequence ID" value="NZ_FUWG01000007.1"/>
</dbReference>
<keyword evidence="5" id="KW-1185">Reference proteome</keyword>
<keyword evidence="1" id="KW-0812">Transmembrane</keyword>
<evidence type="ECO:0000313" key="5">
    <source>
        <dbReference type="Proteomes" id="UP000190423"/>
    </source>
</evidence>
<evidence type="ECO:0000259" key="3">
    <source>
        <dbReference type="Pfam" id="PF14257"/>
    </source>
</evidence>
<dbReference type="Pfam" id="PF14257">
    <property type="entry name" value="DUF4349"/>
    <property type="match status" value="1"/>
</dbReference>
<evidence type="ECO:0000256" key="2">
    <source>
        <dbReference type="SAM" id="SignalP"/>
    </source>
</evidence>
<reference evidence="4 5" key="1">
    <citation type="submission" date="2017-02" db="EMBL/GenBank/DDBJ databases">
        <authorList>
            <person name="Peterson S.W."/>
        </authorList>
    </citation>
    <scope>NUCLEOTIDE SEQUENCE [LARGE SCALE GENOMIC DNA]</scope>
    <source>
        <strain evidence="4 5">ATCC BAA-908</strain>
    </source>
</reference>
<organism evidence="4 5">
    <name type="scientific">Treponema porcinum</name>
    <dbReference type="NCBI Taxonomy" id="261392"/>
    <lineage>
        <taxon>Bacteria</taxon>
        <taxon>Pseudomonadati</taxon>
        <taxon>Spirochaetota</taxon>
        <taxon>Spirochaetia</taxon>
        <taxon>Spirochaetales</taxon>
        <taxon>Treponemataceae</taxon>
        <taxon>Treponema</taxon>
    </lineage>
</organism>
<keyword evidence="2" id="KW-0732">Signal</keyword>
<dbReference type="STRING" id="261392.SAMN02745149_01117"/>
<feature type="domain" description="DUF4349" evidence="3">
    <location>
        <begin position="98"/>
        <end position="306"/>
    </location>
</feature>
<dbReference type="GeneID" id="78316415"/>
<name>A0A1T4KCB2_TREPO</name>
<dbReference type="EMBL" id="FUWG01000007">
    <property type="protein sequence ID" value="SJZ40016.1"/>
    <property type="molecule type" value="Genomic_DNA"/>
</dbReference>
<sequence>MKKYACVKAFAFFAATFFLCTVLFSCGKTSSVGKATEKEKAVYSNSAPVPRTAKMMSATADYPVYADMQNVFLPEGPEADFSSDEAAFSGSPADLQERKLVKTGSVTLEVESLSAADSAIEKWCASFNGYISDSSSWQTNANYTVKIPSGRFDDAMKTAGNLGILREHSISTKDVTEQFYDLQTRLSNKKVMRDNLRKYLSQAKDVKDMLQIEKELNSVLSDIEFMEGRMKRLSNQIDYSTISVSVQLPYGKTETGFSFPDAGEGTRKFISNTVSFFLLCITSLFYVIVCGIPVLAVLGFLFWLLWGKIGLLKKLYRWLSK</sequence>
<feature type="transmembrane region" description="Helical" evidence="1">
    <location>
        <begin position="276"/>
        <end position="306"/>
    </location>
</feature>
<dbReference type="InterPro" id="IPR025645">
    <property type="entry name" value="DUF4349"/>
</dbReference>
<proteinExistence type="predicted"/>
<protein>
    <recommendedName>
        <fullName evidence="3">DUF4349 domain-containing protein</fullName>
    </recommendedName>
</protein>
<evidence type="ECO:0000256" key="1">
    <source>
        <dbReference type="SAM" id="Phobius"/>
    </source>
</evidence>
<dbReference type="Proteomes" id="UP000190423">
    <property type="component" value="Unassembled WGS sequence"/>
</dbReference>
<dbReference type="AlphaFoldDB" id="A0A1T4KCB2"/>
<dbReference type="PROSITE" id="PS51257">
    <property type="entry name" value="PROKAR_LIPOPROTEIN"/>
    <property type="match status" value="1"/>
</dbReference>
<dbReference type="OrthoDB" id="360126at2"/>
<keyword evidence="1" id="KW-1133">Transmembrane helix</keyword>
<evidence type="ECO:0000313" key="4">
    <source>
        <dbReference type="EMBL" id="SJZ40016.1"/>
    </source>
</evidence>